<feature type="signal peptide" evidence="1">
    <location>
        <begin position="1"/>
        <end position="26"/>
    </location>
</feature>
<dbReference type="Pfam" id="PF12276">
    <property type="entry name" value="DUF3617"/>
    <property type="match status" value="1"/>
</dbReference>
<organism evidence="2 3">
    <name type="scientific">Undibacterium jejuense</name>
    <dbReference type="NCBI Taxonomy" id="1344949"/>
    <lineage>
        <taxon>Bacteria</taxon>
        <taxon>Pseudomonadati</taxon>
        <taxon>Pseudomonadota</taxon>
        <taxon>Betaproteobacteria</taxon>
        <taxon>Burkholderiales</taxon>
        <taxon>Oxalobacteraceae</taxon>
        <taxon>Undibacterium</taxon>
    </lineage>
</organism>
<accession>A0A923HIH3</accession>
<dbReference type="RefSeq" id="WP_186912965.1">
    <property type="nucleotide sequence ID" value="NZ_JACOFV010000011.1"/>
</dbReference>
<dbReference type="AlphaFoldDB" id="A0A923HIH3"/>
<reference evidence="2" key="1">
    <citation type="submission" date="2020-08" db="EMBL/GenBank/DDBJ databases">
        <title>Novel species isolated from subtropical streams in China.</title>
        <authorList>
            <person name="Lu H."/>
        </authorList>
    </citation>
    <scope>NUCLEOTIDE SEQUENCE</scope>
    <source>
        <strain evidence="2">KACC 12607</strain>
    </source>
</reference>
<protein>
    <submittedName>
        <fullName evidence="2">DUF3617 domain-containing protein</fullName>
    </submittedName>
</protein>
<dbReference type="InterPro" id="IPR022061">
    <property type="entry name" value="DUF3617"/>
</dbReference>
<feature type="chain" id="PRO_5037760666" evidence="1">
    <location>
        <begin position="27"/>
        <end position="201"/>
    </location>
</feature>
<dbReference type="Proteomes" id="UP000634011">
    <property type="component" value="Unassembled WGS sequence"/>
</dbReference>
<evidence type="ECO:0000313" key="3">
    <source>
        <dbReference type="Proteomes" id="UP000634011"/>
    </source>
</evidence>
<gene>
    <name evidence="2" type="ORF">H8K32_13030</name>
</gene>
<evidence type="ECO:0000313" key="2">
    <source>
        <dbReference type="EMBL" id="MBC3863028.1"/>
    </source>
</evidence>
<keyword evidence="1" id="KW-0732">Signal</keyword>
<dbReference type="EMBL" id="JACOFV010000011">
    <property type="protein sequence ID" value="MBC3863028.1"/>
    <property type="molecule type" value="Genomic_DNA"/>
</dbReference>
<name>A0A923HIH3_9BURK</name>
<comment type="caution">
    <text evidence="2">The sequence shown here is derived from an EMBL/GenBank/DDBJ whole genome shotgun (WGS) entry which is preliminary data.</text>
</comment>
<sequence length="201" mass="21602">MKKISTSAGLRFLLCTASALTFNAYAENVSVKITPGLWESDHVMLVNGQNIVEMMRKQMEKSMASMTAEQRAGMEKSLANSGMSGKSQYCVTPEQVAKGMDVESFKKKMESSQKNCKVNVISASEKGGKFNAVCNMQNGSTSNATGEYIVKSDKEWTYNMVSDGVMAAGTVPGAPAGKMHATIDAHARWKGSDCGSIKSVE</sequence>
<evidence type="ECO:0000256" key="1">
    <source>
        <dbReference type="SAM" id="SignalP"/>
    </source>
</evidence>
<proteinExistence type="predicted"/>
<keyword evidence="3" id="KW-1185">Reference proteome</keyword>